<dbReference type="SUPFAM" id="SSF48498">
    <property type="entry name" value="Tetracyclin repressor-like, C-terminal domain"/>
    <property type="match status" value="1"/>
</dbReference>
<dbReference type="SUPFAM" id="SSF46689">
    <property type="entry name" value="Homeodomain-like"/>
    <property type="match status" value="1"/>
</dbReference>
<feature type="DNA-binding region" description="H-T-H motif" evidence="4">
    <location>
        <begin position="76"/>
        <end position="95"/>
    </location>
</feature>
<keyword evidence="1" id="KW-0805">Transcription regulation</keyword>
<organism evidence="6 7">
    <name type="scientific">Tahibacter amnicola</name>
    <dbReference type="NCBI Taxonomy" id="2976241"/>
    <lineage>
        <taxon>Bacteria</taxon>
        <taxon>Pseudomonadati</taxon>
        <taxon>Pseudomonadota</taxon>
        <taxon>Gammaproteobacteria</taxon>
        <taxon>Lysobacterales</taxon>
        <taxon>Rhodanobacteraceae</taxon>
        <taxon>Tahibacter</taxon>
    </lineage>
</organism>
<dbReference type="Proteomes" id="UP001064632">
    <property type="component" value="Chromosome"/>
</dbReference>
<protein>
    <submittedName>
        <fullName evidence="6">TetR/AcrR family transcriptional regulator</fullName>
    </submittedName>
</protein>
<dbReference type="InterPro" id="IPR036271">
    <property type="entry name" value="Tet_transcr_reg_TetR-rel_C_sf"/>
</dbReference>
<dbReference type="PANTHER" id="PTHR47506">
    <property type="entry name" value="TRANSCRIPTIONAL REGULATORY PROTEIN"/>
    <property type="match status" value="1"/>
</dbReference>
<evidence type="ECO:0000256" key="4">
    <source>
        <dbReference type="PROSITE-ProRule" id="PRU00335"/>
    </source>
</evidence>
<dbReference type="RefSeq" id="WP_261692895.1">
    <property type="nucleotide sequence ID" value="NZ_CP104694.1"/>
</dbReference>
<reference evidence="6" key="1">
    <citation type="submission" date="2022-09" db="EMBL/GenBank/DDBJ databases">
        <title>Tahibacter sp. nov., isolated from a fresh water.</title>
        <authorList>
            <person name="Baek J.H."/>
            <person name="Lee J.K."/>
            <person name="Kim J.M."/>
            <person name="Jeon C.O."/>
        </authorList>
    </citation>
    <scope>NUCLEOTIDE SEQUENCE</scope>
    <source>
        <strain evidence="6">W38</strain>
    </source>
</reference>
<sequence length="243" mass="26675">MDSSPQMTIQTCLFHTKYRQVCILSTLTPVAVNPMATRSPARSSRPTAAAQPQALRDHILQTASRLFYTRGVRAVGVDLVIQEAGVAKTSLYRHFPTKDDLIVAFLEREDADFWSVWDQVAEQHADAPMSELEAHMHWIGERLARPNYRGCPQINVAAEFAEPDHPARHVARAHMQALRARLHDLARKLKVPHPQQLAAQLALLINGAFVSAGLLTPEEATDVLLASVRALCKGAGGPAQEGA</sequence>
<dbReference type="PANTHER" id="PTHR47506:SF1">
    <property type="entry name" value="HTH-TYPE TRANSCRIPTIONAL REGULATOR YJDC"/>
    <property type="match status" value="1"/>
</dbReference>
<evidence type="ECO:0000313" key="6">
    <source>
        <dbReference type="EMBL" id="UXI65900.1"/>
    </source>
</evidence>
<evidence type="ECO:0000256" key="2">
    <source>
        <dbReference type="ARBA" id="ARBA00023125"/>
    </source>
</evidence>
<dbReference type="Gene3D" id="1.10.357.10">
    <property type="entry name" value="Tetracycline Repressor, domain 2"/>
    <property type="match status" value="1"/>
</dbReference>
<accession>A0ABY6B9N4</accession>
<keyword evidence="2 4" id="KW-0238">DNA-binding</keyword>
<dbReference type="PROSITE" id="PS50977">
    <property type="entry name" value="HTH_TETR_2"/>
    <property type="match status" value="1"/>
</dbReference>
<evidence type="ECO:0000259" key="5">
    <source>
        <dbReference type="PROSITE" id="PS50977"/>
    </source>
</evidence>
<dbReference type="PRINTS" id="PR00455">
    <property type="entry name" value="HTHTETR"/>
</dbReference>
<dbReference type="InterPro" id="IPR001647">
    <property type="entry name" value="HTH_TetR"/>
</dbReference>
<evidence type="ECO:0000313" key="7">
    <source>
        <dbReference type="Proteomes" id="UP001064632"/>
    </source>
</evidence>
<proteinExistence type="predicted"/>
<dbReference type="Pfam" id="PF00440">
    <property type="entry name" value="TetR_N"/>
    <property type="match status" value="1"/>
</dbReference>
<gene>
    <name evidence="6" type="ORF">N4264_14150</name>
</gene>
<evidence type="ECO:0000256" key="1">
    <source>
        <dbReference type="ARBA" id="ARBA00023015"/>
    </source>
</evidence>
<feature type="domain" description="HTH tetR-type" evidence="5">
    <location>
        <begin position="53"/>
        <end position="113"/>
    </location>
</feature>
<evidence type="ECO:0000256" key="3">
    <source>
        <dbReference type="ARBA" id="ARBA00023163"/>
    </source>
</evidence>
<keyword evidence="7" id="KW-1185">Reference proteome</keyword>
<dbReference type="EMBL" id="CP104694">
    <property type="protein sequence ID" value="UXI65900.1"/>
    <property type="molecule type" value="Genomic_DNA"/>
</dbReference>
<name>A0ABY6B9N4_9GAMM</name>
<dbReference type="InterPro" id="IPR009057">
    <property type="entry name" value="Homeodomain-like_sf"/>
</dbReference>
<keyword evidence="3" id="KW-0804">Transcription</keyword>